<evidence type="ECO:0000256" key="1">
    <source>
        <dbReference type="ARBA" id="ARBA00006217"/>
    </source>
</evidence>
<keyword evidence="8" id="KW-0456">Lyase</keyword>
<comment type="catalytic activity">
    <reaction evidence="6">
        <text>hydrogencarbonate + H(+) = CO2 + H2O</text>
        <dbReference type="Rhea" id="RHEA:10748"/>
        <dbReference type="ChEBI" id="CHEBI:15377"/>
        <dbReference type="ChEBI" id="CHEBI:15378"/>
        <dbReference type="ChEBI" id="CHEBI:16526"/>
        <dbReference type="ChEBI" id="CHEBI:17544"/>
        <dbReference type="EC" id="4.2.1.1"/>
    </reaction>
</comment>
<dbReference type="Gene3D" id="3.40.1050.10">
    <property type="entry name" value="Carbonic anhydrase"/>
    <property type="match status" value="1"/>
</dbReference>
<proteinExistence type="inferred from homology"/>
<evidence type="ECO:0000256" key="3">
    <source>
        <dbReference type="ARBA" id="ARBA00022723"/>
    </source>
</evidence>
<dbReference type="PANTHER" id="PTHR43175">
    <property type="entry name" value="CARBONIC ANHYDRASE"/>
    <property type="match status" value="1"/>
</dbReference>
<dbReference type="STRING" id="1255658.FM114_09580"/>
<keyword evidence="9" id="KW-1185">Reference proteome</keyword>
<dbReference type="AlphaFoldDB" id="A0A1R4JU20"/>
<evidence type="ECO:0000256" key="2">
    <source>
        <dbReference type="ARBA" id="ARBA00012925"/>
    </source>
</evidence>
<dbReference type="EC" id="4.2.1.1" evidence="2"/>
<dbReference type="Proteomes" id="UP000188342">
    <property type="component" value="Unassembled WGS sequence"/>
</dbReference>
<dbReference type="OrthoDB" id="8968066at2"/>
<sequence>MGDFNDLLEANDLYAETFSDGGFDGIAKAGVLVITCMDSRIEPLGMLGLKLGDAKILRSPGGRVTPDVLTGCIVGSHLLNVNRIMVVQHTRCAMASGTDAEVADKIIESSKMDLRGMTFGANPDQDRTLDFDVRLLKTHPAIKPRTKIGGFIYDVDSGKLAHVY</sequence>
<keyword evidence="3 7" id="KW-0479">Metal-binding</keyword>
<evidence type="ECO:0000313" key="8">
    <source>
        <dbReference type="EMBL" id="SJN35516.1"/>
    </source>
</evidence>
<feature type="binding site" evidence="7">
    <location>
        <position position="89"/>
    </location>
    <ligand>
        <name>Zn(2+)</name>
        <dbReference type="ChEBI" id="CHEBI:29105"/>
    </ligand>
</feature>
<dbReference type="Pfam" id="PF00484">
    <property type="entry name" value="Pro_CA"/>
    <property type="match status" value="1"/>
</dbReference>
<dbReference type="CDD" id="cd03379">
    <property type="entry name" value="beta_CA_cladeD"/>
    <property type="match status" value="1"/>
</dbReference>
<name>A0A1R4JU20_9ACTN</name>
<dbReference type="SUPFAM" id="SSF53056">
    <property type="entry name" value="beta-carbonic anhydrase, cab"/>
    <property type="match status" value="1"/>
</dbReference>
<dbReference type="PANTHER" id="PTHR43175:SF3">
    <property type="entry name" value="CARBON DISULFIDE HYDROLASE"/>
    <property type="match status" value="1"/>
</dbReference>
<comment type="cofactor">
    <cofactor evidence="7">
        <name>Zn(2+)</name>
        <dbReference type="ChEBI" id="CHEBI:29105"/>
    </cofactor>
    <text evidence="7">Binds 1 zinc ion per subunit.</text>
</comment>
<evidence type="ECO:0000256" key="7">
    <source>
        <dbReference type="PIRSR" id="PIRSR601765-1"/>
    </source>
</evidence>
<dbReference type="GO" id="GO:0004089">
    <property type="term" value="F:carbonate dehydratase activity"/>
    <property type="evidence" value="ECO:0007669"/>
    <property type="project" value="UniProtKB-EC"/>
</dbReference>
<gene>
    <name evidence="8" type="ORF">FM114_09580</name>
</gene>
<evidence type="ECO:0000256" key="4">
    <source>
        <dbReference type="ARBA" id="ARBA00022833"/>
    </source>
</evidence>
<comment type="function">
    <text evidence="5">Catalyzes the reversible hydration of carbon dioxide to form bicarbonate.</text>
</comment>
<comment type="similarity">
    <text evidence="1">Belongs to the beta-class carbonic anhydrase family.</text>
</comment>
<evidence type="ECO:0000256" key="6">
    <source>
        <dbReference type="ARBA" id="ARBA00048348"/>
    </source>
</evidence>
<evidence type="ECO:0000256" key="5">
    <source>
        <dbReference type="ARBA" id="ARBA00024993"/>
    </source>
</evidence>
<dbReference type="EMBL" id="FUKQ01000035">
    <property type="protein sequence ID" value="SJN35516.1"/>
    <property type="molecule type" value="Genomic_DNA"/>
</dbReference>
<evidence type="ECO:0000313" key="9">
    <source>
        <dbReference type="Proteomes" id="UP000188342"/>
    </source>
</evidence>
<organism evidence="8 9">
    <name type="scientific">Luteococcus japonicus LSP_Lj1</name>
    <dbReference type="NCBI Taxonomy" id="1255658"/>
    <lineage>
        <taxon>Bacteria</taxon>
        <taxon>Bacillati</taxon>
        <taxon>Actinomycetota</taxon>
        <taxon>Actinomycetes</taxon>
        <taxon>Propionibacteriales</taxon>
        <taxon>Propionibacteriaceae</taxon>
        <taxon>Luteococcus</taxon>
    </lineage>
</organism>
<dbReference type="SMART" id="SM00947">
    <property type="entry name" value="Pro_CA"/>
    <property type="match status" value="1"/>
</dbReference>
<keyword evidence="4 7" id="KW-0862">Zinc</keyword>
<accession>A0A1R4JU20</accession>
<dbReference type="RefSeq" id="WP_094764922.1">
    <property type="nucleotide sequence ID" value="NZ_FUKQ01000035.1"/>
</dbReference>
<reference evidence="8 9" key="1">
    <citation type="submission" date="2017-02" db="EMBL/GenBank/DDBJ databases">
        <authorList>
            <person name="Peterson S.W."/>
        </authorList>
    </citation>
    <scope>NUCLEOTIDE SEQUENCE [LARGE SCALE GENOMIC DNA]</scope>
    <source>
        <strain evidence="8 9">LSP_Lj1</strain>
    </source>
</reference>
<feature type="binding site" evidence="7">
    <location>
        <position position="92"/>
    </location>
    <ligand>
        <name>Zn(2+)</name>
        <dbReference type="ChEBI" id="CHEBI:29105"/>
    </ligand>
</feature>
<dbReference type="InterPro" id="IPR001765">
    <property type="entry name" value="Carbonic_anhydrase"/>
</dbReference>
<feature type="binding site" evidence="7">
    <location>
        <position position="36"/>
    </location>
    <ligand>
        <name>Zn(2+)</name>
        <dbReference type="ChEBI" id="CHEBI:29105"/>
    </ligand>
</feature>
<feature type="binding site" evidence="7">
    <location>
        <position position="38"/>
    </location>
    <ligand>
        <name>Zn(2+)</name>
        <dbReference type="ChEBI" id="CHEBI:29105"/>
    </ligand>
</feature>
<dbReference type="GO" id="GO:0008270">
    <property type="term" value="F:zinc ion binding"/>
    <property type="evidence" value="ECO:0007669"/>
    <property type="project" value="InterPro"/>
</dbReference>
<dbReference type="InterPro" id="IPR036874">
    <property type="entry name" value="Carbonic_anhydrase_sf"/>
</dbReference>
<protein>
    <recommendedName>
        <fullName evidence="2">carbonic anhydrase</fullName>
        <ecNumber evidence="2">4.2.1.1</ecNumber>
    </recommendedName>
</protein>